<dbReference type="Gene3D" id="3.10.180.10">
    <property type="entry name" value="2,3-Dihydroxybiphenyl 1,2-Dioxygenase, domain 1"/>
    <property type="match status" value="1"/>
</dbReference>
<organism evidence="2">
    <name type="scientific">marine metagenome</name>
    <dbReference type="NCBI Taxonomy" id="408172"/>
    <lineage>
        <taxon>unclassified sequences</taxon>
        <taxon>metagenomes</taxon>
        <taxon>ecological metagenomes</taxon>
    </lineage>
</organism>
<proteinExistence type="predicted"/>
<reference evidence="2" key="1">
    <citation type="submission" date="2018-05" db="EMBL/GenBank/DDBJ databases">
        <authorList>
            <person name="Lanie J.A."/>
            <person name="Ng W.-L."/>
            <person name="Kazmierczak K.M."/>
            <person name="Andrzejewski T.M."/>
            <person name="Davidsen T.M."/>
            <person name="Wayne K.J."/>
            <person name="Tettelin H."/>
            <person name="Glass J.I."/>
            <person name="Rusch D."/>
            <person name="Podicherti R."/>
            <person name="Tsui H.-C.T."/>
            <person name="Winkler M.E."/>
        </authorList>
    </citation>
    <scope>NUCLEOTIDE SEQUENCE</scope>
</reference>
<accession>A0A382RZ04</accession>
<evidence type="ECO:0000259" key="1">
    <source>
        <dbReference type="Pfam" id="PF00903"/>
    </source>
</evidence>
<feature type="domain" description="Glyoxalase/fosfomycin resistance/dioxygenase" evidence="1">
    <location>
        <begin position="2"/>
        <end position="89"/>
    </location>
</feature>
<sequence length="89" mass="9752">MISHACIGVRDLNRAIQFYDTVLGIIGANEVIKNERVKMYGTSVDGPKLMVCTPFNKKEASVGNGSMVMIQADTQESVKELYDKALELG</sequence>
<evidence type="ECO:0000313" key="2">
    <source>
        <dbReference type="EMBL" id="SVD02929.1"/>
    </source>
</evidence>
<dbReference type="SUPFAM" id="SSF54593">
    <property type="entry name" value="Glyoxalase/Bleomycin resistance protein/Dihydroxybiphenyl dioxygenase"/>
    <property type="match status" value="1"/>
</dbReference>
<protein>
    <recommendedName>
        <fullName evidence="1">Glyoxalase/fosfomycin resistance/dioxygenase domain-containing protein</fullName>
    </recommendedName>
</protein>
<feature type="non-terminal residue" evidence="2">
    <location>
        <position position="89"/>
    </location>
</feature>
<name>A0A382RZ04_9ZZZZ</name>
<dbReference type="InterPro" id="IPR029068">
    <property type="entry name" value="Glyas_Bleomycin-R_OHBP_Dase"/>
</dbReference>
<gene>
    <name evidence="2" type="ORF">METZ01_LOCUS355783</name>
</gene>
<dbReference type="EMBL" id="UINC01125237">
    <property type="protein sequence ID" value="SVD02929.1"/>
    <property type="molecule type" value="Genomic_DNA"/>
</dbReference>
<dbReference type="AlphaFoldDB" id="A0A382RZ04"/>
<dbReference type="InterPro" id="IPR004360">
    <property type="entry name" value="Glyas_Fos-R_dOase_dom"/>
</dbReference>
<dbReference type="Pfam" id="PF00903">
    <property type="entry name" value="Glyoxalase"/>
    <property type="match status" value="1"/>
</dbReference>